<name>A0AAV7SDY0_PLEWA</name>
<evidence type="ECO:0000313" key="2">
    <source>
        <dbReference type="EMBL" id="KAJ1161383.1"/>
    </source>
</evidence>
<protein>
    <submittedName>
        <fullName evidence="2">Uncharacterized protein</fullName>
    </submittedName>
</protein>
<organism evidence="2 3">
    <name type="scientific">Pleurodeles waltl</name>
    <name type="common">Iberian ribbed newt</name>
    <dbReference type="NCBI Taxonomy" id="8319"/>
    <lineage>
        <taxon>Eukaryota</taxon>
        <taxon>Metazoa</taxon>
        <taxon>Chordata</taxon>
        <taxon>Craniata</taxon>
        <taxon>Vertebrata</taxon>
        <taxon>Euteleostomi</taxon>
        <taxon>Amphibia</taxon>
        <taxon>Batrachia</taxon>
        <taxon>Caudata</taxon>
        <taxon>Salamandroidea</taxon>
        <taxon>Salamandridae</taxon>
        <taxon>Pleurodelinae</taxon>
        <taxon>Pleurodeles</taxon>
    </lineage>
</organism>
<dbReference type="AlphaFoldDB" id="A0AAV7SDY0"/>
<evidence type="ECO:0000313" key="3">
    <source>
        <dbReference type="Proteomes" id="UP001066276"/>
    </source>
</evidence>
<reference evidence="2" key="1">
    <citation type="journal article" date="2022" name="bioRxiv">
        <title>Sequencing and chromosome-scale assembly of the giantPleurodeles waltlgenome.</title>
        <authorList>
            <person name="Brown T."/>
            <person name="Elewa A."/>
            <person name="Iarovenko S."/>
            <person name="Subramanian E."/>
            <person name="Araus A.J."/>
            <person name="Petzold A."/>
            <person name="Susuki M."/>
            <person name="Suzuki K.-i.T."/>
            <person name="Hayashi T."/>
            <person name="Toyoda A."/>
            <person name="Oliveira C."/>
            <person name="Osipova E."/>
            <person name="Leigh N.D."/>
            <person name="Simon A."/>
            <person name="Yun M.H."/>
        </authorList>
    </citation>
    <scope>NUCLEOTIDE SEQUENCE</scope>
    <source>
        <strain evidence="2">20211129_DDA</strain>
        <tissue evidence="2">Liver</tissue>
    </source>
</reference>
<proteinExistence type="predicted"/>
<accession>A0AAV7SDY0</accession>
<gene>
    <name evidence="2" type="ORF">NDU88_001870</name>
</gene>
<dbReference type="Proteomes" id="UP001066276">
    <property type="component" value="Chromosome 4_2"/>
</dbReference>
<feature type="compositionally biased region" description="Basic and acidic residues" evidence="1">
    <location>
        <begin position="1"/>
        <end position="38"/>
    </location>
</feature>
<evidence type="ECO:0000256" key="1">
    <source>
        <dbReference type="SAM" id="MobiDB-lite"/>
    </source>
</evidence>
<keyword evidence="3" id="KW-1185">Reference proteome</keyword>
<dbReference type="EMBL" id="JANPWB010000008">
    <property type="protein sequence ID" value="KAJ1161383.1"/>
    <property type="molecule type" value="Genomic_DNA"/>
</dbReference>
<feature type="region of interest" description="Disordered" evidence="1">
    <location>
        <begin position="1"/>
        <end position="71"/>
    </location>
</feature>
<sequence length="71" mass="8171">MGSHQECREQQRPLGPEHDAWPQRSREGRSGEKHREPGKAQVRGGGERKRKKVEHRLSSFGRFGQVLTELP</sequence>
<comment type="caution">
    <text evidence="2">The sequence shown here is derived from an EMBL/GenBank/DDBJ whole genome shotgun (WGS) entry which is preliminary data.</text>
</comment>